<dbReference type="InterPro" id="IPR036291">
    <property type="entry name" value="NAD(P)-bd_dom_sf"/>
</dbReference>
<dbReference type="KEGG" id="hdt:HYPDE_31648"/>
<evidence type="ECO:0000256" key="4">
    <source>
        <dbReference type="ARBA" id="ARBA00012076"/>
    </source>
</evidence>
<evidence type="ECO:0000256" key="11">
    <source>
        <dbReference type="ARBA" id="ARBA00023268"/>
    </source>
</evidence>
<evidence type="ECO:0000256" key="1">
    <source>
        <dbReference type="ARBA" id="ARBA00005005"/>
    </source>
</evidence>
<evidence type="ECO:0000256" key="7">
    <source>
        <dbReference type="ARBA" id="ARBA00023002"/>
    </source>
</evidence>
<dbReference type="PROSITE" id="PS00166">
    <property type="entry name" value="ENOYL_COA_HYDRATASE"/>
    <property type="match status" value="1"/>
</dbReference>
<keyword evidence="5" id="KW-0276">Fatty acid metabolism</keyword>
<evidence type="ECO:0000259" key="14">
    <source>
        <dbReference type="Pfam" id="PF00725"/>
    </source>
</evidence>
<evidence type="ECO:0000256" key="10">
    <source>
        <dbReference type="ARBA" id="ARBA00023239"/>
    </source>
</evidence>
<dbReference type="GO" id="GO:0006635">
    <property type="term" value="P:fatty acid beta-oxidation"/>
    <property type="evidence" value="ECO:0007669"/>
    <property type="project" value="UniProtKB-UniPathway"/>
</dbReference>
<sequence length="670" mass="72878">MSEATAELEATRLKDWRFSIDGESIAWAIFDREGESANSLGRRPIEELNAIIERVEAETRAKTVRGLVIMSGKERGFIVGADIREFEAFQSEQDVINALKPVNALLDRIEKLPIPVVAAIHGVCVGGGLELILACHYRIATRDDSTRIGFPEVKLGIFPGFNGTARSIKQAGPMAAMQAMLTGGMIRATVAKAQGFIDQLVGSAGELHWAARKAVLQNRRSQSAGLAKMLLTKWPARGFLAGKMRQETAKKVREDHYPAPFRLIDLFEKEGGDLDAMKKAETKAFAPLMVSETSRNLRRVFRLTELLKAQAPKGFKWRPSRVHVIGAGTMGADIAGVCVASGMEVTLQDISPEQLEKGIKAQSKLFARKFKTRATRDAAKARLIADPEGKGIPRADVIIEAIVERLDIKQKLFADLETKIKSGAVLATNTSSLKLEDISAPMKDPGRLIGLHFFSPVPQMPLVEVVRGAQTRDEEVKKGATFVTAIDKFPLITKDVPGFMVNKVLTPYMFAAMKRLEEGEDKEKIDEAVRAFGMPMGPIELADNVGLDICAHVAEILGHPSEGSRLARLVASGRLGKKTGEGFYVWKDGKPVKSDAKFSTAELDKLGCELVEPMIAEAQKTLDEGVVESADLVDAGMIFGTGFAPFRGGPLHYKKTHPGAKATTARAAAE</sequence>
<proteinExistence type="inferred from homology"/>
<dbReference type="GO" id="GO:0004300">
    <property type="term" value="F:enoyl-CoA hydratase activity"/>
    <property type="evidence" value="ECO:0007669"/>
    <property type="project" value="UniProtKB-EC"/>
</dbReference>
<dbReference type="OrthoDB" id="9771883at2"/>
<evidence type="ECO:0000259" key="15">
    <source>
        <dbReference type="Pfam" id="PF02737"/>
    </source>
</evidence>
<dbReference type="Gene3D" id="3.90.226.10">
    <property type="entry name" value="2-enoyl-CoA Hydratase, Chain A, domain 1"/>
    <property type="match status" value="1"/>
</dbReference>
<comment type="pathway">
    <text evidence="1">Lipid metabolism; fatty acid beta-oxidation.</text>
</comment>
<evidence type="ECO:0000313" key="16">
    <source>
        <dbReference type="EMBL" id="AGK58004.1"/>
    </source>
</evidence>
<evidence type="ECO:0000256" key="9">
    <source>
        <dbReference type="ARBA" id="ARBA00023098"/>
    </source>
</evidence>
<dbReference type="FunFam" id="3.40.50.720:FF:000009">
    <property type="entry name" value="Fatty oxidation complex, alpha subunit"/>
    <property type="match status" value="1"/>
</dbReference>
<dbReference type="SUPFAM" id="SSF48179">
    <property type="entry name" value="6-phosphogluconate dehydrogenase C-terminal domain-like"/>
    <property type="match status" value="2"/>
</dbReference>
<dbReference type="eggNOG" id="COG1250">
    <property type="taxonomic scope" value="Bacteria"/>
</dbReference>
<dbReference type="InterPro" id="IPR050136">
    <property type="entry name" value="FA_oxidation_alpha_subunit"/>
</dbReference>
<dbReference type="GO" id="GO:0070403">
    <property type="term" value="F:NAD+ binding"/>
    <property type="evidence" value="ECO:0007669"/>
    <property type="project" value="InterPro"/>
</dbReference>
<dbReference type="UniPathway" id="UPA00659"/>
<keyword evidence="6" id="KW-0442">Lipid degradation</keyword>
<dbReference type="Pfam" id="PF02737">
    <property type="entry name" value="3HCDH_N"/>
    <property type="match status" value="1"/>
</dbReference>
<dbReference type="GO" id="GO:0016509">
    <property type="term" value="F:long-chain (3S)-3-hydroxyacyl-CoA dehydrogenase (NAD+) activity"/>
    <property type="evidence" value="ECO:0007669"/>
    <property type="project" value="TreeGrafter"/>
</dbReference>
<evidence type="ECO:0000256" key="6">
    <source>
        <dbReference type="ARBA" id="ARBA00022963"/>
    </source>
</evidence>
<keyword evidence="9" id="KW-0443">Lipid metabolism</keyword>
<dbReference type="AlphaFoldDB" id="N0B3E1"/>
<dbReference type="Gene3D" id="3.40.50.720">
    <property type="entry name" value="NAD(P)-binding Rossmann-like Domain"/>
    <property type="match status" value="1"/>
</dbReference>
<keyword evidence="17" id="KW-1185">Reference proteome</keyword>
<protein>
    <recommendedName>
        <fullName evidence="4">enoyl-CoA hydratase</fullName>
        <ecNumber evidence="4">4.2.1.17</ecNumber>
    </recommendedName>
</protein>
<feature type="domain" description="3-hydroxyacyl-CoA dehydrogenase NAD binding" evidence="15">
    <location>
        <begin position="322"/>
        <end position="495"/>
    </location>
</feature>
<dbReference type="InterPro" id="IPR008927">
    <property type="entry name" value="6-PGluconate_DH-like_C_sf"/>
</dbReference>
<feature type="domain" description="3-hydroxyacyl-CoA dehydrogenase C-terminal" evidence="14">
    <location>
        <begin position="498"/>
        <end position="586"/>
    </location>
</feature>
<keyword evidence="11" id="KW-0511">Multifunctional enzyme</keyword>
<reference evidence="16 17" key="1">
    <citation type="journal article" date="2013" name="Genome Announc.">
        <title>Genome sequences for three denitrifying bacterial strains isolated from a uranium- and nitrate-contaminated subsurface environment.</title>
        <authorList>
            <person name="Venkatramanan R."/>
            <person name="Prakash O."/>
            <person name="Woyke T."/>
            <person name="Chain P."/>
            <person name="Goodwin L.A."/>
            <person name="Watson D."/>
            <person name="Brooks S."/>
            <person name="Kostka J.E."/>
            <person name="Green S.J."/>
        </authorList>
    </citation>
    <scope>NUCLEOTIDE SEQUENCE [LARGE SCALE GENOMIC DNA]</scope>
    <source>
        <strain evidence="16 17">1NES1</strain>
    </source>
</reference>
<dbReference type="Proteomes" id="UP000005952">
    <property type="component" value="Chromosome"/>
</dbReference>
<dbReference type="InterPro" id="IPR006176">
    <property type="entry name" value="3-OHacyl-CoA_DH_NAD-bd"/>
</dbReference>
<evidence type="ECO:0000256" key="8">
    <source>
        <dbReference type="ARBA" id="ARBA00023027"/>
    </source>
</evidence>
<accession>N0B3E1</accession>
<keyword evidence="10" id="KW-0456">Lyase</keyword>
<keyword evidence="7" id="KW-0560">Oxidoreductase</keyword>
<comment type="similarity">
    <text evidence="2">In the central section; belongs to the 3-hydroxyacyl-CoA dehydrogenase family.</text>
</comment>
<dbReference type="PANTHER" id="PTHR43612:SF3">
    <property type="entry name" value="TRIFUNCTIONAL ENZYME SUBUNIT ALPHA, MITOCHONDRIAL"/>
    <property type="match status" value="1"/>
</dbReference>
<dbReference type="InterPro" id="IPR029045">
    <property type="entry name" value="ClpP/crotonase-like_dom_sf"/>
</dbReference>
<evidence type="ECO:0000313" key="17">
    <source>
        <dbReference type="Proteomes" id="UP000005952"/>
    </source>
</evidence>
<dbReference type="PANTHER" id="PTHR43612">
    <property type="entry name" value="TRIFUNCTIONAL ENZYME SUBUNIT ALPHA"/>
    <property type="match status" value="1"/>
</dbReference>
<dbReference type="HOGENOM" id="CLU_009834_16_2_5"/>
<name>N0B3E1_9HYPH</name>
<comment type="similarity">
    <text evidence="3">In the N-terminal section; belongs to the enoyl-CoA hydratase/isomerase family.</text>
</comment>
<keyword evidence="8" id="KW-0520">NAD</keyword>
<dbReference type="SUPFAM" id="SSF52096">
    <property type="entry name" value="ClpP/crotonase"/>
    <property type="match status" value="1"/>
</dbReference>
<dbReference type="Pfam" id="PF00725">
    <property type="entry name" value="3HCDH"/>
    <property type="match status" value="1"/>
</dbReference>
<dbReference type="Gene3D" id="1.10.1040.50">
    <property type="match status" value="1"/>
</dbReference>
<evidence type="ECO:0000256" key="3">
    <source>
        <dbReference type="ARBA" id="ARBA00008750"/>
    </source>
</evidence>
<dbReference type="EMBL" id="CP005587">
    <property type="protein sequence ID" value="AGK58004.1"/>
    <property type="molecule type" value="Genomic_DNA"/>
</dbReference>
<comment type="catalytic activity">
    <reaction evidence="12">
        <text>a (3S)-3-hydroxyacyl-CoA + NAD(+) = a 3-oxoacyl-CoA + NADH + H(+)</text>
        <dbReference type="Rhea" id="RHEA:22432"/>
        <dbReference type="ChEBI" id="CHEBI:15378"/>
        <dbReference type="ChEBI" id="CHEBI:57318"/>
        <dbReference type="ChEBI" id="CHEBI:57540"/>
        <dbReference type="ChEBI" id="CHEBI:57945"/>
        <dbReference type="ChEBI" id="CHEBI:90726"/>
        <dbReference type="EC" id="1.1.1.35"/>
    </reaction>
</comment>
<dbReference type="InterPro" id="IPR006108">
    <property type="entry name" value="3HC_DH_C"/>
</dbReference>
<dbReference type="EC" id="4.2.1.17" evidence="4"/>
<dbReference type="RefSeq" id="WP_015598035.1">
    <property type="nucleotide sequence ID" value="NC_021172.1"/>
</dbReference>
<dbReference type="eggNOG" id="COG1024">
    <property type="taxonomic scope" value="Bacteria"/>
</dbReference>
<dbReference type="InterPro" id="IPR001753">
    <property type="entry name" value="Enoyl-CoA_hydra/iso"/>
</dbReference>
<dbReference type="SUPFAM" id="SSF51735">
    <property type="entry name" value="NAD(P)-binding Rossmann-fold domains"/>
    <property type="match status" value="1"/>
</dbReference>
<evidence type="ECO:0000256" key="12">
    <source>
        <dbReference type="ARBA" id="ARBA00049556"/>
    </source>
</evidence>
<dbReference type="STRING" id="670307.HYPDE_31648"/>
<dbReference type="InterPro" id="IPR018376">
    <property type="entry name" value="Enoyl-CoA_hyd/isom_CS"/>
</dbReference>
<gene>
    <name evidence="16" type="ORF">HYPDE_31648</name>
</gene>
<evidence type="ECO:0000256" key="13">
    <source>
        <dbReference type="RuleBase" id="RU003707"/>
    </source>
</evidence>
<organism evidence="16 17">
    <name type="scientific">Hyphomicrobium denitrificans 1NES1</name>
    <dbReference type="NCBI Taxonomy" id="670307"/>
    <lineage>
        <taxon>Bacteria</taxon>
        <taxon>Pseudomonadati</taxon>
        <taxon>Pseudomonadota</taxon>
        <taxon>Alphaproteobacteria</taxon>
        <taxon>Hyphomicrobiales</taxon>
        <taxon>Hyphomicrobiaceae</taxon>
        <taxon>Hyphomicrobium</taxon>
    </lineage>
</organism>
<dbReference type="Pfam" id="PF00378">
    <property type="entry name" value="ECH_1"/>
    <property type="match status" value="1"/>
</dbReference>
<evidence type="ECO:0000256" key="2">
    <source>
        <dbReference type="ARBA" id="ARBA00007005"/>
    </source>
</evidence>
<dbReference type="CDD" id="cd06558">
    <property type="entry name" value="crotonase-like"/>
    <property type="match status" value="1"/>
</dbReference>
<comment type="similarity">
    <text evidence="13">Belongs to the enoyl-CoA hydratase/isomerase family.</text>
</comment>
<evidence type="ECO:0000256" key="5">
    <source>
        <dbReference type="ARBA" id="ARBA00022832"/>
    </source>
</evidence>